<dbReference type="Pfam" id="PF00004">
    <property type="entry name" value="AAA"/>
    <property type="match status" value="1"/>
</dbReference>
<feature type="compositionally biased region" description="Low complexity" evidence="7">
    <location>
        <begin position="1"/>
        <end position="10"/>
    </location>
</feature>
<dbReference type="STRING" id="41875.K8EY69"/>
<dbReference type="GO" id="GO:0009570">
    <property type="term" value="C:chloroplast stroma"/>
    <property type="evidence" value="ECO:0007669"/>
    <property type="project" value="UniProtKB-SubCell"/>
</dbReference>
<dbReference type="InterPro" id="IPR044960">
    <property type="entry name" value="RCA-like"/>
</dbReference>
<evidence type="ECO:0000256" key="4">
    <source>
        <dbReference type="ARBA" id="ARBA00025556"/>
    </source>
</evidence>
<dbReference type="GeneID" id="19015486"/>
<organism evidence="9 10">
    <name type="scientific">Bathycoccus prasinos</name>
    <dbReference type="NCBI Taxonomy" id="41875"/>
    <lineage>
        <taxon>Eukaryota</taxon>
        <taxon>Viridiplantae</taxon>
        <taxon>Chlorophyta</taxon>
        <taxon>Mamiellophyceae</taxon>
        <taxon>Mamiellales</taxon>
        <taxon>Bathycoccaceae</taxon>
        <taxon>Bathycoccus</taxon>
    </lineage>
</organism>
<keyword evidence="10" id="KW-1185">Reference proteome</keyword>
<feature type="region of interest" description="Disordered" evidence="7">
    <location>
        <begin position="1"/>
        <end position="34"/>
    </location>
</feature>
<dbReference type="RefSeq" id="XP_007512805.1">
    <property type="nucleotide sequence ID" value="XM_007512743.1"/>
</dbReference>
<dbReference type="GO" id="GO:0046863">
    <property type="term" value="F:ribulose-1,5-bisphosphate carboxylase/oxygenase activator activity"/>
    <property type="evidence" value="ECO:0007669"/>
    <property type="project" value="UniProtKB-UniRule"/>
</dbReference>
<keyword evidence="6" id="KW-0934">Plastid</keyword>
<dbReference type="OrthoDB" id="2014558at2759"/>
<proteinExistence type="inferred from homology"/>
<dbReference type="Gene3D" id="3.40.50.300">
    <property type="entry name" value="P-loop containing nucleotide triphosphate hydrolases"/>
    <property type="match status" value="1"/>
</dbReference>
<dbReference type="GO" id="GO:0005524">
    <property type="term" value="F:ATP binding"/>
    <property type="evidence" value="ECO:0007669"/>
    <property type="project" value="UniProtKB-UniRule"/>
</dbReference>
<dbReference type="InterPro" id="IPR001763">
    <property type="entry name" value="Rhodanese-like_dom"/>
</dbReference>
<dbReference type="GO" id="GO:0016887">
    <property type="term" value="F:ATP hydrolysis activity"/>
    <property type="evidence" value="ECO:0007669"/>
    <property type="project" value="UniProtKB-UniRule"/>
</dbReference>
<evidence type="ECO:0000313" key="9">
    <source>
        <dbReference type="EMBL" id="CCO17405.1"/>
    </source>
</evidence>
<keyword evidence="3 6" id="KW-0067">ATP-binding</keyword>
<reference evidence="9 10" key="1">
    <citation type="submission" date="2011-10" db="EMBL/GenBank/DDBJ databases">
        <authorList>
            <person name="Genoscope - CEA"/>
        </authorList>
    </citation>
    <scope>NUCLEOTIDE SEQUENCE [LARGE SCALE GENOMIC DNA]</scope>
    <source>
        <strain evidence="9 10">RCC 1105</strain>
    </source>
</reference>
<dbReference type="PANTHER" id="PTHR32429:SF11">
    <property type="entry name" value="RIBULOSE BISPHOSPHATE CARBOXYLASE_OXYGENASE ACTIVASE, CHLOROPLASTIC"/>
    <property type="match status" value="1"/>
</dbReference>
<dbReference type="InterPro" id="IPR027417">
    <property type="entry name" value="P-loop_NTPase"/>
</dbReference>
<comment type="subcellular location">
    <subcellularLocation>
        <location evidence="1 6">Plastid</location>
        <location evidence="1 6">Chloroplast stroma</location>
    </subcellularLocation>
</comment>
<sequence length="596" mass="66398">MSSSSSSSSSVRIPKATSSNNDERSSRGDALGGQDFIYSQKSGVTEELFMNSVDADIATGEMRVNEFKEMKSINADDFTVPERLLERIGTFLTKNYLMHYQAKTFMKKRTIVSPLVLGIWGGKGCGKSFNVELACAKLGVLPIVTSAGELEDATAGEPGKLLRRRYLAAGKMTRETGVPTCLIINDIDAGVGRFKHTTSSTVNNQIVQGTLMNIADNPTNVYEDTSIVGNRASVPRVPVIVTGNDFSRLYAPLARDGRMDKFFWEPSREEIVGIMTPIFAQHGLDKRDTEKLVSHFPNQPLDFFSAVRNRAIDAFVLDFCVENEMAFTSALLDANKSSSQSKVSERTVSYETFLSAARYVQNEQQNVNNLQLSREYLANWVNEEDITNASPPSPPPERLPDKVVDDEKSKALFEAAKKKMLEGKSTLSIKQVVKFIDTEETDTDDGLPWETININRAYQIMYEKAMEGERVVTIDARPVKDFNRETCKGALSFPAAIRKGGLSDFVDEPDVEECVKKVKDKVPEETHIIVLLDDNGNEYETLFLEALSKEYGGDLVKIIEGGLPNYFKHFTPKGTRRPRYVGYGQDNEETMWTGSN</sequence>
<dbReference type="EMBL" id="FO082273">
    <property type="protein sequence ID" value="CCO17405.1"/>
    <property type="molecule type" value="Genomic_DNA"/>
</dbReference>
<dbReference type="KEGG" id="bpg:Bathy06g05050"/>
<dbReference type="InterPro" id="IPR003959">
    <property type="entry name" value="ATPase_AAA_core"/>
</dbReference>
<dbReference type="PROSITE" id="PS50206">
    <property type="entry name" value="RHODANESE_3"/>
    <property type="match status" value="1"/>
</dbReference>
<gene>
    <name evidence="9" type="ORF">Bathy06g05050</name>
</gene>
<dbReference type="Pfam" id="PF21228">
    <property type="entry name" value="RuBisCO_activase_AAA_helical"/>
    <property type="match status" value="1"/>
</dbReference>
<evidence type="ECO:0000256" key="7">
    <source>
        <dbReference type="SAM" id="MobiDB-lite"/>
    </source>
</evidence>
<dbReference type="InterPro" id="IPR036873">
    <property type="entry name" value="Rhodanese-like_dom_sf"/>
</dbReference>
<evidence type="ECO:0000256" key="2">
    <source>
        <dbReference type="ARBA" id="ARBA00022741"/>
    </source>
</evidence>
<dbReference type="AlphaFoldDB" id="K8EY69"/>
<accession>K8EY69</accession>
<dbReference type="InterPro" id="IPR048571">
    <property type="entry name" value="RuBisCO_activase_AAA_helical"/>
</dbReference>
<feature type="domain" description="Rhodanese" evidence="8">
    <location>
        <begin position="467"/>
        <end position="575"/>
    </location>
</feature>
<evidence type="ECO:0000256" key="6">
    <source>
        <dbReference type="RuleBase" id="RU369045"/>
    </source>
</evidence>
<dbReference type="Gene3D" id="3.40.250.10">
    <property type="entry name" value="Rhodanese-like domain"/>
    <property type="match status" value="1"/>
</dbReference>
<evidence type="ECO:0000256" key="3">
    <source>
        <dbReference type="ARBA" id="ARBA00022840"/>
    </source>
</evidence>
<dbReference type="Pfam" id="PF00581">
    <property type="entry name" value="Rhodanese"/>
    <property type="match status" value="1"/>
</dbReference>
<dbReference type="SUPFAM" id="SSF52540">
    <property type="entry name" value="P-loop containing nucleoside triphosphate hydrolases"/>
    <property type="match status" value="1"/>
</dbReference>
<evidence type="ECO:0000256" key="5">
    <source>
        <dbReference type="ARBA" id="ARBA00025781"/>
    </source>
</evidence>
<dbReference type="Proteomes" id="UP000198341">
    <property type="component" value="Chromosome 6"/>
</dbReference>
<keyword evidence="6" id="KW-0150">Chloroplast</keyword>
<dbReference type="Gene3D" id="1.10.8.1070">
    <property type="match status" value="1"/>
</dbReference>
<name>K8EY69_9CHLO</name>
<dbReference type="SUPFAM" id="SSF52821">
    <property type="entry name" value="Rhodanese/Cell cycle control phosphatase"/>
    <property type="match status" value="1"/>
</dbReference>
<dbReference type="PANTHER" id="PTHR32429">
    <property type="match status" value="1"/>
</dbReference>
<evidence type="ECO:0000259" key="8">
    <source>
        <dbReference type="PROSITE" id="PS50206"/>
    </source>
</evidence>
<evidence type="ECO:0000313" key="10">
    <source>
        <dbReference type="Proteomes" id="UP000198341"/>
    </source>
</evidence>
<dbReference type="eggNOG" id="KOG0651">
    <property type="taxonomic scope" value="Eukaryota"/>
</dbReference>
<comment type="similarity">
    <text evidence="5 6">Belongs to the RuBisCO activase family.</text>
</comment>
<protein>
    <recommendedName>
        <fullName evidence="6">Ribulose bisphosphate carboxylase/oxygenase activase, chloroplastic</fullName>
        <shortName evidence="6">RA</shortName>
        <shortName evidence="6">RuBisCO activase</shortName>
    </recommendedName>
</protein>
<evidence type="ECO:0000256" key="1">
    <source>
        <dbReference type="ARBA" id="ARBA00004470"/>
    </source>
</evidence>
<comment type="function">
    <text evidence="4 6">Activation of RuBisCO (ribulose-1,5-bisphosphate carboxylase/oxygenase; EC 4.1.1.39) involves the ATP-dependent carboxylation of the epsilon-amino group of lysine leading to a carbamate structure.</text>
</comment>
<keyword evidence="2 6" id="KW-0547">Nucleotide-binding</keyword>